<accession>A0A4W5PSE1</accession>
<evidence type="ECO:0000313" key="2">
    <source>
        <dbReference type="Proteomes" id="UP000314982"/>
    </source>
</evidence>
<protein>
    <submittedName>
        <fullName evidence="1">Uncharacterized protein</fullName>
    </submittedName>
</protein>
<reference evidence="1" key="2">
    <citation type="submission" date="2025-08" db="UniProtKB">
        <authorList>
            <consortium name="Ensembl"/>
        </authorList>
    </citation>
    <scope>IDENTIFICATION</scope>
</reference>
<proteinExistence type="predicted"/>
<reference evidence="1" key="3">
    <citation type="submission" date="2025-09" db="UniProtKB">
        <authorList>
            <consortium name="Ensembl"/>
        </authorList>
    </citation>
    <scope>IDENTIFICATION</scope>
</reference>
<evidence type="ECO:0000313" key="1">
    <source>
        <dbReference type="Ensembl" id="ENSHHUP00000066492.1"/>
    </source>
</evidence>
<keyword evidence="2" id="KW-1185">Reference proteome</keyword>
<dbReference type="Proteomes" id="UP000314982">
    <property type="component" value="Unassembled WGS sequence"/>
</dbReference>
<organism evidence="1 2">
    <name type="scientific">Hucho hucho</name>
    <name type="common">huchen</name>
    <dbReference type="NCBI Taxonomy" id="62062"/>
    <lineage>
        <taxon>Eukaryota</taxon>
        <taxon>Metazoa</taxon>
        <taxon>Chordata</taxon>
        <taxon>Craniata</taxon>
        <taxon>Vertebrata</taxon>
        <taxon>Euteleostomi</taxon>
        <taxon>Actinopterygii</taxon>
        <taxon>Neopterygii</taxon>
        <taxon>Teleostei</taxon>
        <taxon>Protacanthopterygii</taxon>
        <taxon>Salmoniformes</taxon>
        <taxon>Salmonidae</taxon>
        <taxon>Salmoninae</taxon>
        <taxon>Hucho</taxon>
    </lineage>
</organism>
<reference evidence="2" key="1">
    <citation type="submission" date="2018-06" db="EMBL/GenBank/DDBJ databases">
        <title>Genome assembly of Danube salmon.</title>
        <authorList>
            <person name="Macqueen D.J."/>
            <person name="Gundappa M.K."/>
        </authorList>
    </citation>
    <scope>NUCLEOTIDE SEQUENCE [LARGE SCALE GENOMIC DNA]</scope>
</reference>
<dbReference type="Ensembl" id="ENSHHUT00000068732.1">
    <property type="protein sequence ID" value="ENSHHUP00000066492.1"/>
    <property type="gene ID" value="ENSHHUG00000039211.1"/>
</dbReference>
<sequence>PESGKKTQIYFRISLNNKLITSPDLHKHGDIWVVPNTDHVCTRFFFVYEDGQVGDTSINTQDAGIHREILRVIGNQTATG</sequence>
<dbReference type="AlphaFoldDB" id="A0A4W5PSE1"/>
<dbReference type="STRING" id="62062.ENSHHUP00000066492"/>
<name>A0A4W5PSE1_9TELE</name>
<dbReference type="GeneTree" id="ENSGT00940000178497"/>